<feature type="domain" description="DUF7924" evidence="1">
    <location>
        <begin position="2"/>
        <end position="105"/>
    </location>
</feature>
<feature type="non-terminal residue" evidence="2">
    <location>
        <position position="1"/>
    </location>
</feature>
<sequence>SLWVTANQCAGASAACVQAINQLNTRLNTRLGDSGYVPNHCYSLAINSNLAQLHVSWRVEEDGKQVFYIQRVASFSLCSAKHFVRLHQWMMAILDWGRGQRLRDI</sequence>
<dbReference type="AlphaFoldDB" id="A0AA40DKL7"/>
<dbReference type="GeneID" id="85322095"/>
<name>A0AA40DKL7_9PEZI</name>
<keyword evidence="3" id="KW-1185">Reference proteome</keyword>
<evidence type="ECO:0000259" key="1">
    <source>
        <dbReference type="Pfam" id="PF25545"/>
    </source>
</evidence>
<accession>A0AA40DKL7</accession>
<dbReference type="RefSeq" id="XP_060290137.1">
    <property type="nucleotide sequence ID" value="XM_060438825.1"/>
</dbReference>
<organism evidence="2 3">
    <name type="scientific">Lasiosphaeria miniovina</name>
    <dbReference type="NCBI Taxonomy" id="1954250"/>
    <lineage>
        <taxon>Eukaryota</taxon>
        <taxon>Fungi</taxon>
        <taxon>Dikarya</taxon>
        <taxon>Ascomycota</taxon>
        <taxon>Pezizomycotina</taxon>
        <taxon>Sordariomycetes</taxon>
        <taxon>Sordariomycetidae</taxon>
        <taxon>Sordariales</taxon>
        <taxon>Lasiosphaeriaceae</taxon>
        <taxon>Lasiosphaeria</taxon>
    </lineage>
</organism>
<reference evidence="2" key="1">
    <citation type="submission" date="2023-06" db="EMBL/GenBank/DDBJ databases">
        <title>Genome-scale phylogeny and comparative genomics of the fungal order Sordariales.</title>
        <authorList>
            <consortium name="Lawrence Berkeley National Laboratory"/>
            <person name="Hensen N."/>
            <person name="Bonometti L."/>
            <person name="Westerberg I."/>
            <person name="Brannstrom I.O."/>
            <person name="Guillou S."/>
            <person name="Cros-Aarteil S."/>
            <person name="Calhoun S."/>
            <person name="Haridas S."/>
            <person name="Kuo A."/>
            <person name="Mondo S."/>
            <person name="Pangilinan J."/>
            <person name="Riley R."/>
            <person name="LaButti K."/>
            <person name="Andreopoulos B."/>
            <person name="Lipzen A."/>
            <person name="Chen C."/>
            <person name="Yanf M."/>
            <person name="Daum C."/>
            <person name="Ng V."/>
            <person name="Clum A."/>
            <person name="Steindorff A."/>
            <person name="Ohm R."/>
            <person name="Martin F."/>
            <person name="Silar P."/>
            <person name="Natvig D."/>
            <person name="Lalanne C."/>
            <person name="Gautier V."/>
            <person name="Ament-velasquez S.L."/>
            <person name="Kruys A."/>
            <person name="Hutchinson M.I."/>
            <person name="Powell A.J."/>
            <person name="Barry K."/>
            <person name="Miller A.N."/>
            <person name="Grigoriev I.V."/>
            <person name="Debuchy R."/>
            <person name="Gladieux P."/>
            <person name="Thoren M.H."/>
            <person name="Johannesson H."/>
        </authorList>
    </citation>
    <scope>NUCLEOTIDE SEQUENCE</scope>
    <source>
        <strain evidence="2">SMH2392-1A</strain>
    </source>
</reference>
<proteinExistence type="predicted"/>
<dbReference type="InterPro" id="IPR057684">
    <property type="entry name" value="DUF7924"/>
</dbReference>
<evidence type="ECO:0000313" key="2">
    <source>
        <dbReference type="EMBL" id="KAK0703278.1"/>
    </source>
</evidence>
<evidence type="ECO:0000313" key="3">
    <source>
        <dbReference type="Proteomes" id="UP001172101"/>
    </source>
</evidence>
<dbReference type="PANTHER" id="PTHR42470">
    <property type="entry name" value="VAST DOMAIN-CONTAINING PROTEIN"/>
    <property type="match status" value="1"/>
</dbReference>
<dbReference type="PANTHER" id="PTHR42470:SF1">
    <property type="entry name" value="VAST DOMAIN-CONTAINING PROTEIN"/>
    <property type="match status" value="1"/>
</dbReference>
<dbReference type="Proteomes" id="UP001172101">
    <property type="component" value="Unassembled WGS sequence"/>
</dbReference>
<gene>
    <name evidence="2" type="ORF">B0T26DRAFT_657911</name>
</gene>
<dbReference type="Pfam" id="PF25545">
    <property type="entry name" value="DUF7924"/>
    <property type="match status" value="1"/>
</dbReference>
<dbReference type="EMBL" id="JAUIRO010000008">
    <property type="protein sequence ID" value="KAK0703278.1"/>
    <property type="molecule type" value="Genomic_DNA"/>
</dbReference>
<comment type="caution">
    <text evidence="2">The sequence shown here is derived from an EMBL/GenBank/DDBJ whole genome shotgun (WGS) entry which is preliminary data.</text>
</comment>
<protein>
    <recommendedName>
        <fullName evidence="1">DUF7924 domain-containing protein</fullName>
    </recommendedName>
</protein>